<evidence type="ECO:0000313" key="15">
    <source>
        <dbReference type="Proteomes" id="UP000177745"/>
    </source>
</evidence>
<protein>
    <recommendedName>
        <fullName evidence="10">tRNA dimethylallyltransferase</fullName>
        <ecNumber evidence="10">2.5.1.75</ecNumber>
    </recommendedName>
    <alternativeName>
        <fullName evidence="10">Dimethylallyl diphosphate:tRNA dimethylallyltransferase</fullName>
        <shortName evidence="10">DMAPP:tRNA dimethylallyltransferase</shortName>
        <shortName evidence="10">DMATase</shortName>
    </alternativeName>
    <alternativeName>
        <fullName evidence="10">Isopentenyl-diphosphate:tRNA isopentenyltransferase</fullName>
        <shortName evidence="10">IPP transferase</shortName>
        <shortName evidence="10">IPPT</shortName>
        <shortName evidence="10">IPTase</shortName>
    </alternativeName>
</protein>
<keyword evidence="6 10" id="KW-0547">Nucleotide-binding</keyword>
<dbReference type="NCBIfam" id="TIGR00174">
    <property type="entry name" value="miaA"/>
    <property type="match status" value="1"/>
</dbReference>
<dbReference type="Gene3D" id="1.10.20.140">
    <property type="match status" value="1"/>
</dbReference>
<dbReference type="GO" id="GO:0006400">
    <property type="term" value="P:tRNA modification"/>
    <property type="evidence" value="ECO:0007669"/>
    <property type="project" value="TreeGrafter"/>
</dbReference>
<accession>A0A1F8H982</accession>
<evidence type="ECO:0000256" key="1">
    <source>
        <dbReference type="ARBA" id="ARBA00001946"/>
    </source>
</evidence>
<comment type="subunit">
    <text evidence="10">Monomer.</text>
</comment>
<reference evidence="14 15" key="1">
    <citation type="journal article" date="2016" name="Nat. Commun.">
        <title>Thousands of microbial genomes shed light on interconnected biogeochemical processes in an aquifer system.</title>
        <authorList>
            <person name="Anantharaman K."/>
            <person name="Brown C.T."/>
            <person name="Hug L.A."/>
            <person name="Sharon I."/>
            <person name="Castelle C.J."/>
            <person name="Probst A.J."/>
            <person name="Thomas B.C."/>
            <person name="Singh A."/>
            <person name="Wilkins M.J."/>
            <person name="Karaoz U."/>
            <person name="Brodie E.L."/>
            <person name="Williams K.H."/>
            <person name="Hubbard S.S."/>
            <person name="Banfield J.F."/>
        </authorList>
    </citation>
    <scope>NUCLEOTIDE SEQUENCE [LARGE SCALE GENOMIC DNA]</scope>
</reference>
<evidence type="ECO:0000256" key="3">
    <source>
        <dbReference type="ARBA" id="ARBA00005842"/>
    </source>
</evidence>
<evidence type="ECO:0000256" key="8">
    <source>
        <dbReference type="ARBA" id="ARBA00022842"/>
    </source>
</evidence>
<dbReference type="EC" id="2.5.1.75" evidence="10"/>
<sequence>MPKNQSPPPVGGWRKKIVVIVGPTASGKSNLGIFLARKFGGEIISADSRQVYRGMDIGTGKITRKEQRSVKHYLLDVANPKNPPAGGFTVSDFKKFGEKAVKDILDKNKIPFIVGGTGFYIDALVRNIDVPKIPPNKKLRAELAKQSAEQLFSRLSVLDPRRTRIIDPKNKRRLIRALEIIEAMGKVPALNTKYETLGAKYNTLWLGLKPKNLERKIKSRLETRLKQGMVKEVKSLLARGVSKKRLYDFGLEYRWVSEYLSGKISLTEMKNGLYKAIVKYSKRQMTWFKRNKEIHWLVPSEVEGINPPAGGQKEATKLIEEFI</sequence>
<gene>
    <name evidence="10" type="primary">miaA</name>
    <name evidence="14" type="ORF">A3G51_00800</name>
</gene>
<proteinExistence type="inferred from homology"/>
<dbReference type="InterPro" id="IPR027417">
    <property type="entry name" value="P-loop_NTPase"/>
</dbReference>
<feature type="site" description="Interaction with substrate tRNA" evidence="10">
    <location>
        <position position="140"/>
    </location>
</feature>
<dbReference type="GO" id="GO:0052381">
    <property type="term" value="F:tRNA dimethylallyltransferase activity"/>
    <property type="evidence" value="ECO:0007669"/>
    <property type="project" value="UniProtKB-UniRule"/>
</dbReference>
<dbReference type="HAMAP" id="MF_00185">
    <property type="entry name" value="IPP_trans"/>
    <property type="match status" value="1"/>
</dbReference>
<feature type="site" description="Interaction with substrate tRNA" evidence="10">
    <location>
        <position position="117"/>
    </location>
</feature>
<organism evidence="14 15">
    <name type="scientific">Candidatus Yanofskybacteria bacterium RIFCSPLOWO2_12_FULL_43_11b</name>
    <dbReference type="NCBI Taxonomy" id="1802710"/>
    <lineage>
        <taxon>Bacteria</taxon>
        <taxon>Candidatus Yanofskyibacteriota</taxon>
    </lineage>
</organism>
<comment type="caution">
    <text evidence="14">The sequence shown here is derived from an EMBL/GenBank/DDBJ whole genome shotgun (WGS) entry which is preliminary data.</text>
</comment>
<dbReference type="PANTHER" id="PTHR11088">
    <property type="entry name" value="TRNA DIMETHYLALLYLTRANSFERASE"/>
    <property type="match status" value="1"/>
</dbReference>
<keyword evidence="4 10" id="KW-0808">Transferase</keyword>
<keyword evidence="8 10" id="KW-0460">Magnesium</keyword>
<evidence type="ECO:0000256" key="6">
    <source>
        <dbReference type="ARBA" id="ARBA00022741"/>
    </source>
</evidence>
<name>A0A1F8H982_9BACT</name>
<keyword evidence="5 10" id="KW-0819">tRNA processing</keyword>
<comment type="function">
    <text evidence="2 10 12">Catalyzes the transfer of a dimethylallyl group onto the adenine at position 37 in tRNAs that read codons beginning with uridine, leading to the formation of N6-(dimethylallyl)adenosine (i(6)A).</text>
</comment>
<feature type="binding site" evidence="10">
    <location>
        <begin position="24"/>
        <end position="29"/>
    </location>
    <ligand>
        <name>substrate</name>
    </ligand>
</feature>
<evidence type="ECO:0000256" key="13">
    <source>
        <dbReference type="RuleBase" id="RU003785"/>
    </source>
</evidence>
<evidence type="ECO:0000256" key="11">
    <source>
        <dbReference type="RuleBase" id="RU003783"/>
    </source>
</evidence>
<evidence type="ECO:0000313" key="14">
    <source>
        <dbReference type="EMBL" id="OGN34111.1"/>
    </source>
</evidence>
<dbReference type="AlphaFoldDB" id="A0A1F8H982"/>
<feature type="region of interest" description="Interaction with substrate tRNA" evidence="10">
    <location>
        <begin position="47"/>
        <end position="50"/>
    </location>
</feature>
<dbReference type="SUPFAM" id="SSF52540">
    <property type="entry name" value="P-loop containing nucleoside triphosphate hydrolases"/>
    <property type="match status" value="1"/>
</dbReference>
<dbReference type="PANTHER" id="PTHR11088:SF60">
    <property type="entry name" value="TRNA DIMETHYLALLYLTRANSFERASE"/>
    <property type="match status" value="1"/>
</dbReference>
<dbReference type="EMBL" id="MGKY01000006">
    <property type="protein sequence ID" value="OGN34111.1"/>
    <property type="molecule type" value="Genomic_DNA"/>
</dbReference>
<evidence type="ECO:0000256" key="5">
    <source>
        <dbReference type="ARBA" id="ARBA00022694"/>
    </source>
</evidence>
<dbReference type="Pfam" id="PF01715">
    <property type="entry name" value="IPPT"/>
    <property type="match status" value="1"/>
</dbReference>
<evidence type="ECO:0000256" key="10">
    <source>
        <dbReference type="HAMAP-Rule" id="MF_00185"/>
    </source>
</evidence>
<evidence type="ECO:0000256" key="2">
    <source>
        <dbReference type="ARBA" id="ARBA00003213"/>
    </source>
</evidence>
<keyword evidence="7 10" id="KW-0067">ATP-binding</keyword>
<dbReference type="GO" id="GO:0005524">
    <property type="term" value="F:ATP binding"/>
    <property type="evidence" value="ECO:0007669"/>
    <property type="project" value="UniProtKB-UniRule"/>
</dbReference>
<evidence type="ECO:0000256" key="12">
    <source>
        <dbReference type="RuleBase" id="RU003784"/>
    </source>
</evidence>
<comment type="similarity">
    <text evidence="3 10 13">Belongs to the IPP transferase family.</text>
</comment>
<dbReference type="Gene3D" id="3.40.50.300">
    <property type="entry name" value="P-loop containing nucleotide triphosphate hydrolases"/>
    <property type="match status" value="1"/>
</dbReference>
<evidence type="ECO:0000256" key="9">
    <source>
        <dbReference type="ARBA" id="ARBA00049563"/>
    </source>
</evidence>
<comment type="catalytic activity">
    <reaction evidence="9 10 11">
        <text>adenosine(37) in tRNA + dimethylallyl diphosphate = N(6)-dimethylallyladenosine(37) in tRNA + diphosphate</text>
        <dbReference type="Rhea" id="RHEA:26482"/>
        <dbReference type="Rhea" id="RHEA-COMP:10162"/>
        <dbReference type="Rhea" id="RHEA-COMP:10375"/>
        <dbReference type="ChEBI" id="CHEBI:33019"/>
        <dbReference type="ChEBI" id="CHEBI:57623"/>
        <dbReference type="ChEBI" id="CHEBI:74411"/>
        <dbReference type="ChEBI" id="CHEBI:74415"/>
        <dbReference type="EC" id="2.5.1.75"/>
    </reaction>
</comment>
<dbReference type="Proteomes" id="UP000177745">
    <property type="component" value="Unassembled WGS sequence"/>
</dbReference>
<dbReference type="InterPro" id="IPR018022">
    <property type="entry name" value="IPT"/>
</dbReference>
<comment type="cofactor">
    <cofactor evidence="1 10">
        <name>Mg(2+)</name>
        <dbReference type="ChEBI" id="CHEBI:18420"/>
    </cofactor>
</comment>
<evidence type="ECO:0000256" key="4">
    <source>
        <dbReference type="ARBA" id="ARBA00022679"/>
    </source>
</evidence>
<feature type="binding site" evidence="10">
    <location>
        <begin position="22"/>
        <end position="29"/>
    </location>
    <ligand>
        <name>ATP</name>
        <dbReference type="ChEBI" id="CHEBI:30616"/>
    </ligand>
</feature>
<evidence type="ECO:0000256" key="7">
    <source>
        <dbReference type="ARBA" id="ARBA00022840"/>
    </source>
</evidence>
<comment type="caution">
    <text evidence="10">Lacks conserved residue(s) required for the propagation of feature annotation.</text>
</comment>
<dbReference type="InterPro" id="IPR039657">
    <property type="entry name" value="Dimethylallyltransferase"/>
</dbReference>